<reference evidence="2" key="1">
    <citation type="journal article" date="2014" name="Int. J. Syst. Evol. Microbiol.">
        <title>Complete genome sequence of Corynebacterium casei LMG S-19264T (=DSM 44701T), isolated from a smear-ripened cheese.</title>
        <authorList>
            <consortium name="US DOE Joint Genome Institute (JGI-PGF)"/>
            <person name="Walter F."/>
            <person name="Albersmeier A."/>
            <person name="Kalinowski J."/>
            <person name="Ruckert C."/>
        </authorList>
    </citation>
    <scope>NUCLEOTIDE SEQUENCE</scope>
    <source>
        <strain evidence="2">CGMCC 1.15966</strain>
    </source>
</reference>
<accession>A0A8H9G079</accession>
<dbReference type="RefSeq" id="WP_182499385.1">
    <property type="nucleotide sequence ID" value="NZ_BMKM01000004.1"/>
</dbReference>
<sequence length="188" mass="20984">MRKLLAVLCLSLLGHLGFGQNTYYTVIQAGGNIGVQIPKYEGSFNGYSLHFIFGRNLNEKAFLGLGLGNETLRGDYSKSANTANEDVRTIKYDRNLFPIFIDGRLPFMDFGLVSKVGALANVGYAPSIGPVYDRGFMGKMGFFYLYDSIRKTKFTVSATYAIQQLRGNFYESNFTHQHINLSVGIMLK</sequence>
<proteinExistence type="predicted"/>
<comment type="caution">
    <text evidence="2">The sequence shown here is derived from an EMBL/GenBank/DDBJ whole genome shotgun (WGS) entry which is preliminary data.</text>
</comment>
<keyword evidence="1" id="KW-0732">Signal</keyword>
<keyword evidence="3" id="KW-1185">Reference proteome</keyword>
<evidence type="ECO:0000256" key="1">
    <source>
        <dbReference type="SAM" id="SignalP"/>
    </source>
</evidence>
<dbReference type="EMBL" id="BMKM01000004">
    <property type="protein sequence ID" value="GGE23348.1"/>
    <property type="molecule type" value="Genomic_DNA"/>
</dbReference>
<reference evidence="2" key="2">
    <citation type="submission" date="2020-09" db="EMBL/GenBank/DDBJ databases">
        <authorList>
            <person name="Sun Q."/>
            <person name="Zhou Y."/>
        </authorList>
    </citation>
    <scope>NUCLEOTIDE SEQUENCE</scope>
    <source>
        <strain evidence="2">CGMCC 1.15966</strain>
    </source>
</reference>
<feature type="signal peptide" evidence="1">
    <location>
        <begin position="1"/>
        <end position="19"/>
    </location>
</feature>
<feature type="chain" id="PRO_5034380553" description="Outer membrane protein beta-barrel domain-containing protein" evidence="1">
    <location>
        <begin position="20"/>
        <end position="188"/>
    </location>
</feature>
<name>A0A8H9G079_9SPHI</name>
<dbReference type="Proteomes" id="UP000614460">
    <property type="component" value="Unassembled WGS sequence"/>
</dbReference>
<evidence type="ECO:0000313" key="2">
    <source>
        <dbReference type="EMBL" id="GGE23348.1"/>
    </source>
</evidence>
<dbReference type="AlphaFoldDB" id="A0A8H9G079"/>
<evidence type="ECO:0008006" key="4">
    <source>
        <dbReference type="Google" id="ProtNLM"/>
    </source>
</evidence>
<organism evidence="2 3">
    <name type="scientific">Sphingobacterium cellulitidis</name>
    <dbReference type="NCBI Taxonomy" id="1768011"/>
    <lineage>
        <taxon>Bacteria</taxon>
        <taxon>Pseudomonadati</taxon>
        <taxon>Bacteroidota</taxon>
        <taxon>Sphingobacteriia</taxon>
        <taxon>Sphingobacteriales</taxon>
        <taxon>Sphingobacteriaceae</taxon>
        <taxon>Sphingobacterium</taxon>
    </lineage>
</organism>
<protein>
    <recommendedName>
        <fullName evidence="4">Outer membrane protein beta-barrel domain-containing protein</fullName>
    </recommendedName>
</protein>
<gene>
    <name evidence="2" type="ORF">GCM10011516_21310</name>
</gene>
<evidence type="ECO:0000313" key="3">
    <source>
        <dbReference type="Proteomes" id="UP000614460"/>
    </source>
</evidence>